<keyword evidence="3 6" id="KW-0812">Transmembrane</keyword>
<evidence type="ECO:0000256" key="3">
    <source>
        <dbReference type="ARBA" id="ARBA00022692"/>
    </source>
</evidence>
<feature type="transmembrane region" description="Helical" evidence="6">
    <location>
        <begin position="252"/>
        <end position="276"/>
    </location>
</feature>
<evidence type="ECO:0000256" key="2">
    <source>
        <dbReference type="ARBA" id="ARBA00008066"/>
    </source>
</evidence>
<dbReference type="AlphaFoldDB" id="A0A1X2H2I2"/>
<dbReference type="InParanoid" id="A0A1X2H2I2"/>
<comment type="similarity">
    <text evidence="2">Belongs to the amino acid/polyamine transporter 2 family.</text>
</comment>
<comment type="caution">
    <text evidence="8">The sequence shown here is derived from an EMBL/GenBank/DDBJ whole genome shotgun (WGS) entry which is preliminary data.</text>
</comment>
<sequence>MSVKESKSHEGAFVAPAATPSLKESTYSAADDYEPAEVGQQGREREQGGSAFLAYFNVVCVVAGTGALQLPYALRQGGWIDSSIILIRCLYHNGRTRLSSYQEIAQDAFGIIGYWAAFFFSAISLIGVPILYVMLAGQNLHTVTANTTAELTLPIWTIISAIVVGIPFIFFKSLKEVGFTSAFGVLTTVIVVFIVLGAAVQDDRVPRSQVHHDPVIWDQFPIALSSIAFSFGGNPVYCHVEAGMRKPHHWKWVIFGGLSTCVAIYFLTAVPGYFIYGDEVKSPVYMSLPEGPSQMAAAIIITAHVLLAMPILMTSFALDLEKMMHIASPNRPRWLQWTLRLLLRIVYLVVVVIVAVEVPSFGSIMSLLGAFSNCTLIFIFPIVFYYRLTGLFNKPFYELFVGAIAIVLGIVGLIFGSKSAIEELKLEYASQ</sequence>
<feature type="transmembrane region" description="Helical" evidence="6">
    <location>
        <begin position="153"/>
        <end position="171"/>
    </location>
</feature>
<dbReference type="OMA" id="FHCMMEW"/>
<feature type="transmembrane region" description="Helical" evidence="6">
    <location>
        <begin position="296"/>
        <end position="320"/>
    </location>
</feature>
<evidence type="ECO:0000256" key="1">
    <source>
        <dbReference type="ARBA" id="ARBA00004141"/>
    </source>
</evidence>
<dbReference type="GO" id="GO:0005774">
    <property type="term" value="C:vacuolar membrane"/>
    <property type="evidence" value="ECO:0007669"/>
    <property type="project" value="TreeGrafter"/>
</dbReference>
<keyword evidence="9" id="KW-1185">Reference proteome</keyword>
<evidence type="ECO:0000259" key="7">
    <source>
        <dbReference type="Pfam" id="PF01490"/>
    </source>
</evidence>
<dbReference type="Pfam" id="PF01490">
    <property type="entry name" value="Aa_trans"/>
    <property type="match status" value="1"/>
</dbReference>
<evidence type="ECO:0000256" key="4">
    <source>
        <dbReference type="ARBA" id="ARBA00022989"/>
    </source>
</evidence>
<feature type="transmembrane region" description="Helical" evidence="6">
    <location>
        <begin position="112"/>
        <end position="133"/>
    </location>
</feature>
<feature type="transmembrane region" description="Helical" evidence="6">
    <location>
        <begin position="178"/>
        <end position="200"/>
    </location>
</feature>
<name>A0A1X2H2I2_SYNRA</name>
<dbReference type="InterPro" id="IPR013057">
    <property type="entry name" value="AA_transpt_TM"/>
</dbReference>
<dbReference type="PANTHER" id="PTHR22950:SF349">
    <property type="entry name" value="AMINO ACID TRANSPORTER TRANSMEMBRANE DOMAIN-CONTAINING PROTEIN"/>
    <property type="match status" value="1"/>
</dbReference>
<comment type="subcellular location">
    <subcellularLocation>
        <location evidence="1">Membrane</location>
        <topology evidence="1">Multi-pass membrane protein</topology>
    </subcellularLocation>
</comment>
<protein>
    <submittedName>
        <fullName evidence="8">Transmembrane amino acid transporter protein-domain-containing protein</fullName>
    </submittedName>
</protein>
<dbReference type="Proteomes" id="UP000242180">
    <property type="component" value="Unassembled WGS sequence"/>
</dbReference>
<feature type="transmembrane region" description="Helical" evidence="6">
    <location>
        <begin position="52"/>
        <end position="70"/>
    </location>
</feature>
<keyword evidence="5 6" id="KW-0472">Membrane</keyword>
<dbReference type="PANTHER" id="PTHR22950">
    <property type="entry name" value="AMINO ACID TRANSPORTER"/>
    <property type="match status" value="1"/>
</dbReference>
<feature type="transmembrane region" description="Helical" evidence="6">
    <location>
        <begin position="396"/>
        <end position="416"/>
    </location>
</feature>
<evidence type="ECO:0000256" key="5">
    <source>
        <dbReference type="ARBA" id="ARBA00023136"/>
    </source>
</evidence>
<evidence type="ECO:0000256" key="6">
    <source>
        <dbReference type="SAM" id="Phobius"/>
    </source>
</evidence>
<keyword evidence="4 6" id="KW-1133">Transmembrane helix</keyword>
<organism evidence="8 9">
    <name type="scientific">Syncephalastrum racemosum</name>
    <name type="common">Filamentous fungus</name>
    <dbReference type="NCBI Taxonomy" id="13706"/>
    <lineage>
        <taxon>Eukaryota</taxon>
        <taxon>Fungi</taxon>
        <taxon>Fungi incertae sedis</taxon>
        <taxon>Mucoromycota</taxon>
        <taxon>Mucoromycotina</taxon>
        <taxon>Mucoromycetes</taxon>
        <taxon>Mucorales</taxon>
        <taxon>Syncephalastraceae</taxon>
        <taxon>Syncephalastrum</taxon>
    </lineage>
</organism>
<dbReference type="OrthoDB" id="40134at2759"/>
<dbReference type="EMBL" id="MCGN01000010">
    <property type="protein sequence ID" value="ORY92012.1"/>
    <property type="molecule type" value="Genomic_DNA"/>
</dbReference>
<evidence type="ECO:0000313" key="8">
    <source>
        <dbReference type="EMBL" id="ORY92012.1"/>
    </source>
</evidence>
<feature type="transmembrane region" description="Helical" evidence="6">
    <location>
        <begin position="341"/>
        <end position="358"/>
    </location>
</feature>
<dbReference type="GO" id="GO:0015179">
    <property type="term" value="F:L-amino acid transmembrane transporter activity"/>
    <property type="evidence" value="ECO:0007669"/>
    <property type="project" value="TreeGrafter"/>
</dbReference>
<reference evidence="8 9" key="1">
    <citation type="submission" date="2016-07" db="EMBL/GenBank/DDBJ databases">
        <title>Pervasive Adenine N6-methylation of Active Genes in Fungi.</title>
        <authorList>
            <consortium name="DOE Joint Genome Institute"/>
            <person name="Mondo S.J."/>
            <person name="Dannebaum R.O."/>
            <person name="Kuo R.C."/>
            <person name="Labutti K."/>
            <person name="Haridas S."/>
            <person name="Kuo A."/>
            <person name="Salamov A."/>
            <person name="Ahrendt S.R."/>
            <person name="Lipzen A."/>
            <person name="Sullivan W."/>
            <person name="Andreopoulos W.B."/>
            <person name="Clum A."/>
            <person name="Lindquist E."/>
            <person name="Daum C."/>
            <person name="Ramamoorthy G.K."/>
            <person name="Gryganskyi A."/>
            <person name="Culley D."/>
            <person name="Magnuson J.K."/>
            <person name="James T.Y."/>
            <person name="O'Malley M.A."/>
            <person name="Stajich J.E."/>
            <person name="Spatafora J.W."/>
            <person name="Visel A."/>
            <person name="Grigoriev I.V."/>
        </authorList>
    </citation>
    <scope>NUCLEOTIDE SEQUENCE [LARGE SCALE GENOMIC DNA]</scope>
    <source>
        <strain evidence="8 9">NRRL 2496</strain>
    </source>
</reference>
<proteinExistence type="inferred from homology"/>
<feature type="domain" description="Amino acid transporter transmembrane" evidence="7">
    <location>
        <begin position="48"/>
        <end position="418"/>
    </location>
</feature>
<dbReference type="STRING" id="13706.A0A1X2H2I2"/>
<gene>
    <name evidence="8" type="ORF">BCR43DRAFT_463018</name>
</gene>
<evidence type="ECO:0000313" key="9">
    <source>
        <dbReference type="Proteomes" id="UP000242180"/>
    </source>
</evidence>
<accession>A0A1X2H2I2</accession>
<feature type="transmembrane region" description="Helical" evidence="6">
    <location>
        <begin position="364"/>
        <end position="384"/>
    </location>
</feature>